<feature type="transmembrane region" description="Helical" evidence="5">
    <location>
        <begin position="127"/>
        <end position="154"/>
    </location>
</feature>
<dbReference type="InterPro" id="IPR050482">
    <property type="entry name" value="Sensor_HK_TwoCompSys"/>
</dbReference>
<keyword evidence="2 7" id="KW-0418">Kinase</keyword>
<keyword evidence="8" id="KW-1185">Reference proteome</keyword>
<keyword evidence="1" id="KW-0808">Transferase</keyword>
<feature type="domain" description="Histidine kinase/HSP90-like ATPase" evidence="6">
    <location>
        <begin position="328"/>
        <end position="417"/>
    </location>
</feature>
<feature type="region of interest" description="Disordered" evidence="4">
    <location>
        <begin position="1"/>
        <end position="24"/>
    </location>
</feature>
<evidence type="ECO:0000256" key="3">
    <source>
        <dbReference type="ARBA" id="ARBA00023012"/>
    </source>
</evidence>
<dbReference type="OrthoDB" id="144293at2"/>
<evidence type="ECO:0000313" key="7">
    <source>
        <dbReference type="EMBL" id="SMG12760.1"/>
    </source>
</evidence>
<feature type="transmembrane region" description="Helical" evidence="5">
    <location>
        <begin position="37"/>
        <end position="55"/>
    </location>
</feature>
<sequence length="438" mass="46114">MSAPARPASTETRGPSAPPGILNRTRGSISRARIETVMSRTAGVFGIVFALQALPNLLASGDYLSPGWAIAMPVVLFTGMFAVLITSIVARGVAIAAGAMATVFVLSLVLWPAAVIQPNETAPTEPWLWYIVTVATAYAAIAFNVWLAGLYVVVVPIMYAILRALPSGGGADPGLAALDALYVFILGAFILILLTTLRNAADRVDQAQQAAMLRYSVAVKQDAMEAERLHVDALVHDRVLTTLLSASKSNSAMERDLVVEMARDALRALHSSGEPGKPGFETTLGELAERLANAAHVLSPGFDYAHGSIPQRTVPGDVAEAVFSASVQAMVNSLQHADDPTADKVAIERTLSVHADKGEGFTVQVSDTGVGFDPAQVPQERLGLRVSIRERVATVGGAVQIQSVPGGGASIVIIWPDPNGETTAEHIRRAFDLGEQAS</sequence>
<dbReference type="STRING" id="150121.SAMN06296010_0412"/>
<dbReference type="GO" id="GO:0016301">
    <property type="term" value="F:kinase activity"/>
    <property type="evidence" value="ECO:0007669"/>
    <property type="project" value="UniProtKB-KW"/>
</dbReference>
<feature type="transmembrane region" description="Helical" evidence="5">
    <location>
        <begin position="67"/>
        <end position="86"/>
    </location>
</feature>
<evidence type="ECO:0000256" key="1">
    <source>
        <dbReference type="ARBA" id="ARBA00022679"/>
    </source>
</evidence>
<dbReference type="Pfam" id="PF02518">
    <property type="entry name" value="HATPase_c"/>
    <property type="match status" value="1"/>
</dbReference>
<dbReference type="Proteomes" id="UP000193244">
    <property type="component" value="Unassembled WGS sequence"/>
</dbReference>
<dbReference type="PANTHER" id="PTHR24421">
    <property type="entry name" value="NITRATE/NITRITE SENSOR PROTEIN NARX-RELATED"/>
    <property type="match status" value="1"/>
</dbReference>
<gene>
    <name evidence="7" type="ORF">SAMN06296010_0412</name>
</gene>
<accession>A0A1X7IEI9</accession>
<protein>
    <submittedName>
        <fullName evidence="7">Signal transduction histidine kinase</fullName>
    </submittedName>
</protein>
<evidence type="ECO:0000259" key="6">
    <source>
        <dbReference type="Pfam" id="PF02518"/>
    </source>
</evidence>
<dbReference type="InterPro" id="IPR036890">
    <property type="entry name" value="HATPase_C_sf"/>
</dbReference>
<evidence type="ECO:0000256" key="4">
    <source>
        <dbReference type="SAM" id="MobiDB-lite"/>
    </source>
</evidence>
<reference evidence="8" key="1">
    <citation type="submission" date="2017-04" db="EMBL/GenBank/DDBJ databases">
        <authorList>
            <person name="Varghese N."/>
            <person name="Submissions S."/>
        </authorList>
    </citation>
    <scope>NUCLEOTIDE SEQUENCE [LARGE SCALE GENOMIC DNA]</scope>
    <source>
        <strain evidence="8">VKM Ac-2510</strain>
    </source>
</reference>
<dbReference type="AlphaFoldDB" id="A0A1X7IEI9"/>
<evidence type="ECO:0000256" key="2">
    <source>
        <dbReference type="ARBA" id="ARBA00022777"/>
    </source>
</evidence>
<feature type="transmembrane region" description="Helical" evidence="5">
    <location>
        <begin position="175"/>
        <end position="197"/>
    </location>
</feature>
<keyword evidence="5" id="KW-1133">Transmembrane helix</keyword>
<evidence type="ECO:0000256" key="5">
    <source>
        <dbReference type="SAM" id="Phobius"/>
    </source>
</evidence>
<dbReference type="Gene3D" id="3.30.565.10">
    <property type="entry name" value="Histidine kinase-like ATPase, C-terminal domain"/>
    <property type="match status" value="1"/>
</dbReference>
<evidence type="ECO:0000313" key="8">
    <source>
        <dbReference type="Proteomes" id="UP000193244"/>
    </source>
</evidence>
<dbReference type="SUPFAM" id="SSF55874">
    <property type="entry name" value="ATPase domain of HSP90 chaperone/DNA topoisomerase II/histidine kinase"/>
    <property type="match status" value="1"/>
</dbReference>
<feature type="transmembrane region" description="Helical" evidence="5">
    <location>
        <begin position="93"/>
        <end position="115"/>
    </location>
</feature>
<keyword evidence="3" id="KW-0902">Two-component regulatory system</keyword>
<keyword evidence="5" id="KW-0812">Transmembrane</keyword>
<organism evidence="7 8">
    <name type="scientific">Agreia pratensis</name>
    <dbReference type="NCBI Taxonomy" id="150121"/>
    <lineage>
        <taxon>Bacteria</taxon>
        <taxon>Bacillati</taxon>
        <taxon>Actinomycetota</taxon>
        <taxon>Actinomycetes</taxon>
        <taxon>Micrococcales</taxon>
        <taxon>Microbacteriaceae</taxon>
        <taxon>Agreia</taxon>
    </lineage>
</organism>
<keyword evidence="5" id="KW-0472">Membrane</keyword>
<dbReference type="GO" id="GO:0000160">
    <property type="term" value="P:phosphorelay signal transduction system"/>
    <property type="evidence" value="ECO:0007669"/>
    <property type="project" value="UniProtKB-KW"/>
</dbReference>
<proteinExistence type="predicted"/>
<name>A0A1X7IEI9_9MICO</name>
<dbReference type="InterPro" id="IPR003594">
    <property type="entry name" value="HATPase_dom"/>
</dbReference>
<dbReference type="EMBL" id="FXAY01000001">
    <property type="protein sequence ID" value="SMG12760.1"/>
    <property type="molecule type" value="Genomic_DNA"/>
</dbReference>